<feature type="transmembrane region" description="Helical" evidence="8">
    <location>
        <begin position="35"/>
        <end position="58"/>
    </location>
</feature>
<gene>
    <name evidence="11" type="ORF">HF526_17475</name>
</gene>
<dbReference type="SUPFAM" id="SSF90123">
    <property type="entry name" value="ABC transporter transmembrane region"/>
    <property type="match status" value="1"/>
</dbReference>
<organism evidence="11 12">
    <name type="scientific">Pseudonocardia acidicola</name>
    <dbReference type="NCBI Taxonomy" id="2724939"/>
    <lineage>
        <taxon>Bacteria</taxon>
        <taxon>Bacillati</taxon>
        <taxon>Actinomycetota</taxon>
        <taxon>Actinomycetes</taxon>
        <taxon>Pseudonocardiales</taxon>
        <taxon>Pseudonocardiaceae</taxon>
        <taxon>Pseudonocardia</taxon>
    </lineage>
</organism>
<name>A0ABX1SBZ5_9PSEU</name>
<keyword evidence="12" id="KW-1185">Reference proteome</keyword>
<feature type="transmembrane region" description="Helical" evidence="8">
    <location>
        <begin position="152"/>
        <end position="171"/>
    </location>
</feature>
<dbReference type="Pfam" id="PF00005">
    <property type="entry name" value="ABC_tran"/>
    <property type="match status" value="1"/>
</dbReference>
<dbReference type="GO" id="GO:0005524">
    <property type="term" value="F:ATP binding"/>
    <property type="evidence" value="ECO:0007669"/>
    <property type="project" value="UniProtKB-KW"/>
</dbReference>
<evidence type="ECO:0000256" key="4">
    <source>
        <dbReference type="ARBA" id="ARBA00022840"/>
    </source>
</evidence>
<evidence type="ECO:0000256" key="3">
    <source>
        <dbReference type="ARBA" id="ARBA00022741"/>
    </source>
</evidence>
<dbReference type="InterPro" id="IPR011527">
    <property type="entry name" value="ABC1_TM_dom"/>
</dbReference>
<comment type="subcellular location">
    <subcellularLocation>
        <location evidence="1">Cell membrane</location>
        <topology evidence="1">Multi-pass membrane protein</topology>
    </subcellularLocation>
</comment>
<dbReference type="PROSITE" id="PS00211">
    <property type="entry name" value="ABC_TRANSPORTER_1"/>
    <property type="match status" value="1"/>
</dbReference>
<protein>
    <submittedName>
        <fullName evidence="11">ABC transporter ATP-binding protein</fullName>
    </submittedName>
</protein>
<feature type="transmembrane region" description="Helical" evidence="8">
    <location>
        <begin position="258"/>
        <end position="282"/>
    </location>
</feature>
<comment type="caution">
    <text evidence="11">The sequence shown here is derived from an EMBL/GenBank/DDBJ whole genome shotgun (WGS) entry which is preliminary data.</text>
</comment>
<evidence type="ECO:0000256" key="6">
    <source>
        <dbReference type="ARBA" id="ARBA00023136"/>
    </source>
</evidence>
<feature type="transmembrane region" description="Helical" evidence="8">
    <location>
        <begin position="177"/>
        <end position="195"/>
    </location>
</feature>
<dbReference type="Gene3D" id="3.40.50.300">
    <property type="entry name" value="P-loop containing nucleotide triphosphate hydrolases"/>
    <property type="match status" value="1"/>
</dbReference>
<dbReference type="InterPro" id="IPR039421">
    <property type="entry name" value="Type_1_exporter"/>
</dbReference>
<dbReference type="PROSITE" id="PS50893">
    <property type="entry name" value="ABC_TRANSPORTER_2"/>
    <property type="match status" value="1"/>
</dbReference>
<evidence type="ECO:0000313" key="11">
    <source>
        <dbReference type="EMBL" id="NMH99085.1"/>
    </source>
</evidence>
<feature type="compositionally biased region" description="Basic and acidic residues" evidence="7">
    <location>
        <begin position="602"/>
        <end position="618"/>
    </location>
</feature>
<dbReference type="PANTHER" id="PTHR43394">
    <property type="entry name" value="ATP-DEPENDENT PERMEASE MDL1, MITOCHONDRIAL"/>
    <property type="match status" value="1"/>
</dbReference>
<dbReference type="InterPro" id="IPR027417">
    <property type="entry name" value="P-loop_NTPase"/>
</dbReference>
<evidence type="ECO:0000256" key="5">
    <source>
        <dbReference type="ARBA" id="ARBA00022989"/>
    </source>
</evidence>
<evidence type="ECO:0000256" key="1">
    <source>
        <dbReference type="ARBA" id="ARBA00004651"/>
    </source>
</evidence>
<dbReference type="InterPro" id="IPR036640">
    <property type="entry name" value="ABC1_TM_sf"/>
</dbReference>
<dbReference type="SMART" id="SM00382">
    <property type="entry name" value="AAA"/>
    <property type="match status" value="1"/>
</dbReference>
<keyword evidence="3" id="KW-0547">Nucleotide-binding</keyword>
<evidence type="ECO:0000259" key="9">
    <source>
        <dbReference type="PROSITE" id="PS50893"/>
    </source>
</evidence>
<dbReference type="SUPFAM" id="SSF52540">
    <property type="entry name" value="P-loop containing nucleoside triphosphate hydrolases"/>
    <property type="match status" value="1"/>
</dbReference>
<feature type="transmembrane region" description="Helical" evidence="8">
    <location>
        <begin position="288"/>
        <end position="308"/>
    </location>
</feature>
<feature type="domain" description="ABC transmembrane type-1" evidence="10">
    <location>
        <begin position="38"/>
        <end position="320"/>
    </location>
</feature>
<accession>A0ABX1SBZ5</accession>
<keyword evidence="2 8" id="KW-0812">Transmembrane</keyword>
<dbReference type="InterPro" id="IPR003593">
    <property type="entry name" value="AAA+_ATPase"/>
</dbReference>
<feature type="domain" description="ABC transporter" evidence="9">
    <location>
        <begin position="354"/>
        <end position="589"/>
    </location>
</feature>
<dbReference type="PANTHER" id="PTHR43394:SF1">
    <property type="entry name" value="ATP-BINDING CASSETTE SUB-FAMILY B MEMBER 10, MITOCHONDRIAL"/>
    <property type="match status" value="1"/>
</dbReference>
<dbReference type="InterPro" id="IPR017871">
    <property type="entry name" value="ABC_transporter-like_CS"/>
</dbReference>
<evidence type="ECO:0000256" key="8">
    <source>
        <dbReference type="SAM" id="Phobius"/>
    </source>
</evidence>
<evidence type="ECO:0000256" key="7">
    <source>
        <dbReference type="SAM" id="MobiDB-lite"/>
    </source>
</evidence>
<dbReference type="PROSITE" id="PS50929">
    <property type="entry name" value="ABC_TM1F"/>
    <property type="match status" value="1"/>
</dbReference>
<dbReference type="InterPro" id="IPR003439">
    <property type="entry name" value="ABC_transporter-like_ATP-bd"/>
</dbReference>
<feature type="region of interest" description="Disordered" evidence="7">
    <location>
        <begin position="593"/>
        <end position="618"/>
    </location>
</feature>
<evidence type="ECO:0000313" key="12">
    <source>
        <dbReference type="Proteomes" id="UP000820669"/>
    </source>
</evidence>
<proteinExistence type="predicted"/>
<evidence type="ECO:0000259" key="10">
    <source>
        <dbReference type="PROSITE" id="PS50929"/>
    </source>
</evidence>
<keyword evidence="5 8" id="KW-1133">Transmembrane helix</keyword>
<dbReference type="Gene3D" id="1.20.1560.10">
    <property type="entry name" value="ABC transporter type 1, transmembrane domain"/>
    <property type="match status" value="1"/>
</dbReference>
<dbReference type="Proteomes" id="UP000820669">
    <property type="component" value="Unassembled WGS sequence"/>
</dbReference>
<dbReference type="EMBL" id="JAAXLA010000031">
    <property type="protein sequence ID" value="NMH99085.1"/>
    <property type="molecule type" value="Genomic_DNA"/>
</dbReference>
<feature type="transmembrane region" description="Helical" evidence="8">
    <location>
        <begin position="78"/>
        <end position="100"/>
    </location>
</feature>
<dbReference type="Pfam" id="PF00664">
    <property type="entry name" value="ABC_membrane"/>
    <property type="match status" value="1"/>
</dbReference>
<dbReference type="RefSeq" id="WP_169382530.1">
    <property type="nucleotide sequence ID" value="NZ_JAAXLA010000031.1"/>
</dbReference>
<keyword evidence="6 8" id="KW-0472">Membrane</keyword>
<keyword evidence="4 11" id="KW-0067">ATP-binding</keyword>
<reference evidence="11 12" key="1">
    <citation type="submission" date="2020-04" db="EMBL/GenBank/DDBJ databases">
        <authorList>
            <person name="Klaysubun C."/>
            <person name="Duangmal K."/>
            <person name="Lipun K."/>
        </authorList>
    </citation>
    <scope>NUCLEOTIDE SEQUENCE [LARGE SCALE GENOMIC DNA]</scope>
    <source>
        <strain evidence="11 12">K10HN5</strain>
    </source>
</reference>
<sequence>MTLTPAGRSGPIVGTTRAATLVLRRFWPLARPDRATLAAATLLLVLAAAADTVAVRMFSDIVDGAVSDGSLNAYWGPAALWLATAVAGGVATFAGSYLTARAAENFLLRLRDQAFGHLQRLSPDFFAHHPLGDLVSRLTGDIEVIEELVSSGVVQVLASVTTVLFFAGAAFFIRWDLALAILVLLPLLLIATRRFSARIRTLSQSERETNGTISTVVEEGIANVALIQAYGTERREADRLHLEGRRWLHARLAQTRLAALYAPLTDLFETIGILAVLGVGAWEISAHRLTIGGLVGFATYLGFLYGPLHRLGDLMLSVTAARAAGDRLSEILDAVPAVADHPAALTGPARSGLVEFDRVVFGYPGAEGPSLRGVSLRAEPGRLLLVTGPSGAGKSTLARLLLRFYDPHAGRITLDGADLRDISLAALRTSVTLLPQETAVLDGTVADNIAYGSPGAPPAAIRAAARAVGADEFICRLPQGYLTPLGHRGPQLSGGQRQRIAFARAVLRGAPVLVLDEPTTGLDAASVAALAPALRSLARGRTTIVITHDLALAPMADRIAVLDRGTVIEHGTHAQLLAAGGLYRRLFQGGGQGTAPSPWRSAVEDTARHAQPERAGAR</sequence>
<evidence type="ECO:0000256" key="2">
    <source>
        <dbReference type="ARBA" id="ARBA00022692"/>
    </source>
</evidence>